<dbReference type="PROSITE" id="PS51125">
    <property type="entry name" value="NHL"/>
    <property type="match status" value="2"/>
</dbReference>
<feature type="coiled-coil region" evidence="3">
    <location>
        <begin position="245"/>
        <end position="279"/>
    </location>
</feature>
<organism evidence="6 7">
    <name type="scientific">Porites lobata</name>
    <dbReference type="NCBI Taxonomy" id="104759"/>
    <lineage>
        <taxon>Eukaryota</taxon>
        <taxon>Metazoa</taxon>
        <taxon>Cnidaria</taxon>
        <taxon>Anthozoa</taxon>
        <taxon>Hexacorallia</taxon>
        <taxon>Scleractinia</taxon>
        <taxon>Fungiina</taxon>
        <taxon>Poritidae</taxon>
        <taxon>Porites</taxon>
    </lineage>
</organism>
<dbReference type="Proteomes" id="UP001159405">
    <property type="component" value="Unassembled WGS sequence"/>
</dbReference>
<evidence type="ECO:0000256" key="1">
    <source>
        <dbReference type="ARBA" id="ARBA00022737"/>
    </source>
</evidence>
<dbReference type="PANTHER" id="PTHR24104">
    <property type="entry name" value="E3 UBIQUITIN-PROTEIN LIGASE NHLRC1-RELATED"/>
    <property type="match status" value="1"/>
</dbReference>
<dbReference type="InterPro" id="IPR041249">
    <property type="entry name" value="HEPN_DZIP3"/>
</dbReference>
<dbReference type="Pfam" id="PF01436">
    <property type="entry name" value="NHL"/>
    <property type="match status" value="2"/>
</dbReference>
<evidence type="ECO:0000259" key="5">
    <source>
        <dbReference type="Pfam" id="PF18738"/>
    </source>
</evidence>
<evidence type="ECO:0000256" key="4">
    <source>
        <dbReference type="SAM" id="MobiDB-lite"/>
    </source>
</evidence>
<comment type="caution">
    <text evidence="6">The sequence shown here is derived from an EMBL/GenBank/DDBJ whole genome shotgun (WGS) entry which is preliminary data.</text>
</comment>
<name>A0ABN8MSL3_9CNID</name>
<evidence type="ECO:0000256" key="2">
    <source>
        <dbReference type="PROSITE-ProRule" id="PRU00504"/>
    </source>
</evidence>
<sequence length="1566" mass="175667">MACAAPAAPSTRETTNYARLCRLLVELGTHALRETFDSIHAPATLHTVLAGKKTVLQSLRSRKIINPTQWGKLFPSIPASVSSASFDVTLLVILLRNICGLVAPTTGWDALPAAIDVSREADIARIKYFRNTVYAHAKHASVDDATFKSHWQGIRESLVRLGGVQYRAAIDHLETECMDPEAEEHYIGLLEQWKKDEDNVKELLESIGSDIMKRLDEITSEDMKSEMEKMILKIKAKAVSVDGKMKEQTNLMLKSQEEIRSAEMKMDEAVEETIRLLNEHRQDVKMKLFEIREAQQKEHENRINHFQTVATQIEKSAENGEVFLQKIRGSEILESECAAFLSGFARLLNDVEMEIYKPRRVAYQVQECVLGKIVEFDSHHATPVENECSPMVSHRCLQYPEFLNRDSTTPDRRIKSCEGQSIAVSEKTGKIAVAQMLKDRVHLFSESNLFLRTIGHEGTGADLIDMPRSVAFMSSGNIVVVHGPLENRSKLSVFTQRGHHITDLSQHLLHPRCVSVRNDGKLLVCDVCSVKVLSPDGANLTQTIKAPYCDESPCFAIHHQGLFFVCYDSLHCVKVFSDEGQFLYEIGCKGTGDGQLRCPGGLAIDKLNNLVVCDNENNRLQFFSLEGKFVNSVTREILKPESVAVAKNGDLLLSRGICVVFYLTNTSFLGVLHFRYSTGYSMDRFKDYFPVQSRKEHLCDLSRSKLVVQLDSSTERHQLPRTPNVLHLHVFPGLFSFVPLTIYKPSLIACATPAAPSTKETTNYARLCRLLVELGTRALKDTFDSIHKPATLHAVLAGNKTVLQSLRGKKIINPTQWGKLFPANPLSVSSSSFDITLLMVLLRNICGLVAPATGWDALPTATDLSREADIARIKFFRNTVYAHAQHASVDDTTFNSQWRDIRESMVRLGGLQYRTAINRLELECMDPDTKQHYIELLEQWKKDEDNVKDQLEEVMKKLHEITTEGKLTCYQNISLLKSLKSPDNILRGSNTCQERNHENDPVEYFCEACKVCQKCGQISSNHHNKKDLQQMAFLRKNEMTKVKDKLKAKAVDVEAKVREQTDLMQKSQEEVSSAEKAMVEVVEEKIRILNAHKIEMKTKFSEIREAQQREHKTRIKKFKMVAAQTSKSIEKCEDFLTRMDGPGIPETECAADLTSYEKGLNEEEMEIYLPRRVTYRAYKDSVTLGEIVELEPHFTAAPVQRTEAFQWHEEEVHITVSGRSKSRVGNKNEANYSKHGDQTAQHTPKTACAAHDVVDSKDGDKAAQHTPNTASAADDVVVNHCEKPLSAWSRGLQISPHQNKGLRSFKSCGKGKGVFHNPCSIAVSEKTGYIVVAEGLSSRVQLFDSEWKFLRTIGDKGTGAKIKGNPISVAFTASGNIVVVQSESSQRSRLSLFTELGHFITDISRHLIEPQSVSVRSDGKLLVCDWSDDAIKVLSPDGTKLMQTIKAPNCDESPWFAVHYQSMYFVSYDSAHCVKVFSDEGQLLYEIGSKGSREGQLKGPKGLAIDKSKNLVVCDNEKSRLQIFSLDGKFLNSVAEEMKDPWSVAVAKNGDLLVCDFAEDCIHIMN</sequence>
<feature type="repeat" description="NHL" evidence="2">
    <location>
        <begin position="1484"/>
        <end position="1527"/>
    </location>
</feature>
<protein>
    <recommendedName>
        <fullName evidence="5">DZIP3-like HEPN domain-containing protein</fullName>
    </recommendedName>
</protein>
<dbReference type="Gene3D" id="2.120.10.30">
    <property type="entry name" value="TolB, C-terminal domain"/>
    <property type="match status" value="4"/>
</dbReference>
<keyword evidence="7" id="KW-1185">Reference proteome</keyword>
<feature type="coiled-coil region" evidence="3">
    <location>
        <begin position="937"/>
        <end position="964"/>
    </location>
</feature>
<accession>A0ABN8MSL3</accession>
<gene>
    <name evidence="6" type="ORF">PLOB_00024794</name>
</gene>
<reference evidence="6 7" key="1">
    <citation type="submission" date="2022-05" db="EMBL/GenBank/DDBJ databases">
        <authorList>
            <consortium name="Genoscope - CEA"/>
            <person name="William W."/>
        </authorList>
    </citation>
    <scope>NUCLEOTIDE SEQUENCE [LARGE SCALE GENOMIC DNA]</scope>
</reference>
<feature type="repeat" description="NHL" evidence="2">
    <location>
        <begin position="583"/>
        <end position="626"/>
    </location>
</feature>
<keyword evidence="1" id="KW-0677">Repeat</keyword>
<feature type="region of interest" description="Disordered" evidence="4">
    <location>
        <begin position="1215"/>
        <end position="1247"/>
    </location>
</feature>
<feature type="coiled-coil region" evidence="3">
    <location>
        <begin position="1036"/>
        <end position="1109"/>
    </location>
</feature>
<dbReference type="Pfam" id="PF18738">
    <property type="entry name" value="HEPN_DZIP3"/>
    <property type="match status" value="2"/>
</dbReference>
<proteinExistence type="predicted"/>
<dbReference type="PANTHER" id="PTHR24104:SF47">
    <property type="entry name" value="E3 UBIQUITIN-PROTEIN LIGASE NHLRC1"/>
    <property type="match status" value="1"/>
</dbReference>
<evidence type="ECO:0000313" key="6">
    <source>
        <dbReference type="EMBL" id="CAH3034898.1"/>
    </source>
</evidence>
<keyword evidence="3" id="KW-0175">Coiled coil</keyword>
<dbReference type="InterPro" id="IPR001258">
    <property type="entry name" value="NHL_repeat"/>
</dbReference>
<dbReference type="InterPro" id="IPR050952">
    <property type="entry name" value="TRIM-NHL_E3_ligases"/>
</dbReference>
<evidence type="ECO:0000313" key="7">
    <source>
        <dbReference type="Proteomes" id="UP001159405"/>
    </source>
</evidence>
<dbReference type="CDD" id="cd05819">
    <property type="entry name" value="NHL"/>
    <property type="match status" value="2"/>
</dbReference>
<dbReference type="EMBL" id="CALNXK010000003">
    <property type="protein sequence ID" value="CAH3034898.1"/>
    <property type="molecule type" value="Genomic_DNA"/>
</dbReference>
<feature type="domain" description="DZIP3-like HEPN" evidence="5">
    <location>
        <begin position="42"/>
        <end position="186"/>
    </location>
</feature>
<dbReference type="InterPro" id="IPR011042">
    <property type="entry name" value="6-blade_b-propeller_TolB-like"/>
</dbReference>
<feature type="domain" description="DZIP3-like HEPN" evidence="5">
    <location>
        <begin position="789"/>
        <end position="933"/>
    </location>
</feature>
<feature type="compositionally biased region" description="Polar residues" evidence="4">
    <location>
        <begin position="1217"/>
        <end position="1231"/>
    </location>
</feature>
<dbReference type="SUPFAM" id="SSF101898">
    <property type="entry name" value="NHL repeat"/>
    <property type="match status" value="2"/>
</dbReference>
<evidence type="ECO:0000256" key="3">
    <source>
        <dbReference type="SAM" id="Coils"/>
    </source>
</evidence>